<proteinExistence type="inferred from homology"/>
<dbReference type="EC" id="2.3.1.39" evidence="4"/>
<keyword evidence="1 4" id="KW-0808">Transferase</keyword>
<dbReference type="SUPFAM" id="SSF52151">
    <property type="entry name" value="FabD/lysophospholipase-like"/>
    <property type="match status" value="1"/>
</dbReference>
<dbReference type="InterPro" id="IPR016036">
    <property type="entry name" value="Malonyl_transacylase_ACP-bd"/>
</dbReference>
<dbReference type="InterPro" id="IPR014043">
    <property type="entry name" value="Acyl_transferase_dom"/>
</dbReference>
<evidence type="ECO:0000313" key="7">
    <source>
        <dbReference type="Proteomes" id="UP001519271"/>
    </source>
</evidence>
<dbReference type="SMART" id="SM00827">
    <property type="entry name" value="PKS_AT"/>
    <property type="match status" value="1"/>
</dbReference>
<evidence type="ECO:0000259" key="5">
    <source>
        <dbReference type="SMART" id="SM00827"/>
    </source>
</evidence>
<dbReference type="InterPro" id="IPR050858">
    <property type="entry name" value="Mal-CoA-ACP_Trans/PKS_FabD"/>
</dbReference>
<accession>A0ABS4G2P4</accession>
<dbReference type="SUPFAM" id="SSF55048">
    <property type="entry name" value="Probable ACP-binding domain of malonyl-CoA ACP transacylase"/>
    <property type="match status" value="1"/>
</dbReference>
<comment type="caution">
    <text evidence="6">The sequence shown here is derived from an EMBL/GenBank/DDBJ whole genome shotgun (WGS) entry which is preliminary data.</text>
</comment>
<organism evidence="6 7">
    <name type="scientific">Youngiibacter multivorans</name>
    <dbReference type="NCBI Taxonomy" id="937251"/>
    <lineage>
        <taxon>Bacteria</taxon>
        <taxon>Bacillati</taxon>
        <taxon>Bacillota</taxon>
        <taxon>Clostridia</taxon>
        <taxon>Eubacteriales</taxon>
        <taxon>Clostridiaceae</taxon>
        <taxon>Youngiibacter</taxon>
    </lineage>
</organism>
<dbReference type="Pfam" id="PF00698">
    <property type="entry name" value="Acyl_transf_1"/>
    <property type="match status" value="1"/>
</dbReference>
<dbReference type="PANTHER" id="PTHR42681">
    <property type="entry name" value="MALONYL-COA-ACYL CARRIER PROTEIN TRANSACYLASE, MITOCHONDRIAL"/>
    <property type="match status" value="1"/>
</dbReference>
<dbReference type="EMBL" id="JAGGKC010000008">
    <property type="protein sequence ID" value="MBP1918819.1"/>
    <property type="molecule type" value="Genomic_DNA"/>
</dbReference>
<dbReference type="Gene3D" id="3.40.366.10">
    <property type="entry name" value="Malonyl-Coenzyme A Acyl Carrier Protein, domain 2"/>
    <property type="match status" value="1"/>
</dbReference>
<dbReference type="PIRSF" id="PIRSF000446">
    <property type="entry name" value="Mct"/>
    <property type="match status" value="1"/>
</dbReference>
<dbReference type="Gene3D" id="3.30.70.250">
    <property type="entry name" value="Malonyl-CoA ACP transacylase, ACP-binding"/>
    <property type="match status" value="1"/>
</dbReference>
<comment type="catalytic activity">
    <reaction evidence="3 4">
        <text>holo-[ACP] + malonyl-CoA = malonyl-[ACP] + CoA</text>
        <dbReference type="Rhea" id="RHEA:41792"/>
        <dbReference type="Rhea" id="RHEA-COMP:9623"/>
        <dbReference type="Rhea" id="RHEA-COMP:9685"/>
        <dbReference type="ChEBI" id="CHEBI:57287"/>
        <dbReference type="ChEBI" id="CHEBI:57384"/>
        <dbReference type="ChEBI" id="CHEBI:64479"/>
        <dbReference type="ChEBI" id="CHEBI:78449"/>
        <dbReference type="EC" id="2.3.1.39"/>
    </reaction>
</comment>
<evidence type="ECO:0000256" key="1">
    <source>
        <dbReference type="ARBA" id="ARBA00022679"/>
    </source>
</evidence>
<dbReference type="GO" id="GO:0004314">
    <property type="term" value="F:[acyl-carrier-protein] S-malonyltransferase activity"/>
    <property type="evidence" value="ECO:0007669"/>
    <property type="project" value="UniProtKB-EC"/>
</dbReference>
<gene>
    <name evidence="6" type="ORF">J2Z34_001299</name>
</gene>
<reference evidence="6 7" key="1">
    <citation type="submission" date="2021-03" db="EMBL/GenBank/DDBJ databases">
        <title>Genomic Encyclopedia of Type Strains, Phase IV (KMG-IV): sequencing the most valuable type-strain genomes for metagenomic binning, comparative biology and taxonomic classification.</title>
        <authorList>
            <person name="Goeker M."/>
        </authorList>
    </citation>
    <scope>NUCLEOTIDE SEQUENCE [LARGE SCALE GENOMIC DNA]</scope>
    <source>
        <strain evidence="6 7">DSM 6139</strain>
    </source>
</reference>
<evidence type="ECO:0000256" key="4">
    <source>
        <dbReference type="PIRNR" id="PIRNR000446"/>
    </source>
</evidence>
<comment type="similarity">
    <text evidence="4">Belongs to the fabD family.</text>
</comment>
<dbReference type="PANTHER" id="PTHR42681:SF1">
    <property type="entry name" value="MALONYL-COA-ACYL CARRIER PROTEIN TRANSACYLASE, MITOCHONDRIAL"/>
    <property type="match status" value="1"/>
</dbReference>
<name>A0ABS4G2P4_9CLOT</name>
<dbReference type="Proteomes" id="UP001519271">
    <property type="component" value="Unassembled WGS sequence"/>
</dbReference>
<keyword evidence="7" id="KW-1185">Reference proteome</keyword>
<evidence type="ECO:0000256" key="2">
    <source>
        <dbReference type="ARBA" id="ARBA00023315"/>
    </source>
</evidence>
<evidence type="ECO:0000256" key="3">
    <source>
        <dbReference type="ARBA" id="ARBA00048462"/>
    </source>
</evidence>
<protein>
    <recommendedName>
        <fullName evidence="4">Malonyl CoA-acyl carrier protein transacylase</fullName>
        <ecNumber evidence="4">2.3.1.39</ecNumber>
    </recommendedName>
</protein>
<feature type="domain" description="Malonyl-CoA:ACP transacylase (MAT)" evidence="5">
    <location>
        <begin position="6"/>
        <end position="303"/>
    </location>
</feature>
<dbReference type="RefSeq" id="WP_209459041.1">
    <property type="nucleotide sequence ID" value="NZ_JAGGKC010000008.1"/>
</dbReference>
<dbReference type="InterPro" id="IPR016035">
    <property type="entry name" value="Acyl_Trfase/lysoPLipase"/>
</dbReference>
<keyword evidence="2 4" id="KW-0012">Acyltransferase</keyword>
<evidence type="ECO:0000313" key="6">
    <source>
        <dbReference type="EMBL" id="MBP1918819.1"/>
    </source>
</evidence>
<dbReference type="InterPro" id="IPR024925">
    <property type="entry name" value="Malonyl_CoA-ACP_transAc"/>
</dbReference>
<dbReference type="InterPro" id="IPR001227">
    <property type="entry name" value="Ac_transferase_dom_sf"/>
</dbReference>
<sequence>MSIYVLFPGQGAQVPGMGLDFLENYGAYREAVETASRISGKDLSSVFRDKELLDKTENSQIAIFTMGFGIMSVLREKGIVPDAFMGLSLGEYGALASAGAFTFEDGVRLLVKRSEAMQKACDNTEGFLAAVSFFQSDLIEKALEGRDGLWVSNYNAPSQTVCGGLASKKEEFEAALKEAGAKKITFLNVSGAFHTKLMADAGKEFRGFLDGIEFKTPAAKVLSNYKGTFYEDGDDYRDILEKHIYCPVRLVQSFEALAADDGDIFIQVGPGKALASLAKQNKVKGSIYSVDSISDMEALLKELDKAGGSQNG</sequence>